<gene>
    <name evidence="1" type="ORF">EZS28_056701</name>
</gene>
<sequence length="78" mass="9157">KIIKQLIDDIESDNTNLHAPALRQLLDIIVDNRENKDLTSKYKLIPLLNKFIGNVEKNEEFVCSEHNNPTCYWSSKWE</sequence>
<organism evidence="1 2">
    <name type="scientific">Streblomastix strix</name>
    <dbReference type="NCBI Taxonomy" id="222440"/>
    <lineage>
        <taxon>Eukaryota</taxon>
        <taxon>Metamonada</taxon>
        <taxon>Preaxostyla</taxon>
        <taxon>Oxymonadida</taxon>
        <taxon>Streblomastigidae</taxon>
        <taxon>Streblomastix</taxon>
    </lineage>
</organism>
<accession>A0A5J4PIM7</accession>
<dbReference type="EMBL" id="SNRW01050872">
    <property type="protein sequence ID" value="KAA6308389.1"/>
    <property type="molecule type" value="Genomic_DNA"/>
</dbReference>
<protein>
    <submittedName>
        <fullName evidence="1">Uncharacterized protein</fullName>
    </submittedName>
</protein>
<dbReference type="Proteomes" id="UP000324800">
    <property type="component" value="Unassembled WGS sequence"/>
</dbReference>
<proteinExistence type="predicted"/>
<evidence type="ECO:0000313" key="2">
    <source>
        <dbReference type="Proteomes" id="UP000324800"/>
    </source>
</evidence>
<evidence type="ECO:0000313" key="1">
    <source>
        <dbReference type="EMBL" id="KAA6308389.1"/>
    </source>
</evidence>
<dbReference type="AlphaFoldDB" id="A0A5J4PIM7"/>
<reference evidence="1 2" key="1">
    <citation type="submission" date="2019-03" db="EMBL/GenBank/DDBJ databases">
        <title>Single cell metagenomics reveals metabolic interactions within the superorganism composed of flagellate Streblomastix strix and complex community of Bacteroidetes bacteria on its surface.</title>
        <authorList>
            <person name="Treitli S.C."/>
            <person name="Kolisko M."/>
            <person name="Husnik F."/>
            <person name="Keeling P."/>
            <person name="Hampl V."/>
        </authorList>
    </citation>
    <scope>NUCLEOTIDE SEQUENCE [LARGE SCALE GENOMIC DNA]</scope>
    <source>
        <strain evidence="1">ST1C</strain>
    </source>
</reference>
<feature type="non-terminal residue" evidence="1">
    <location>
        <position position="1"/>
    </location>
</feature>
<name>A0A5J4PIM7_9EUKA</name>
<comment type="caution">
    <text evidence="1">The sequence shown here is derived from an EMBL/GenBank/DDBJ whole genome shotgun (WGS) entry which is preliminary data.</text>
</comment>